<dbReference type="Proteomes" id="UP000199138">
    <property type="component" value="Unassembled WGS sequence"/>
</dbReference>
<gene>
    <name evidence="2" type="ORF">SAMN05216480_10456</name>
</gene>
<evidence type="ECO:0000313" key="2">
    <source>
        <dbReference type="EMBL" id="SFU45672.1"/>
    </source>
</evidence>
<keyword evidence="1" id="KW-0732">Signal</keyword>
<proteinExistence type="predicted"/>
<keyword evidence="3" id="KW-1185">Reference proteome</keyword>
<feature type="signal peptide" evidence="1">
    <location>
        <begin position="1"/>
        <end position="21"/>
    </location>
</feature>
<dbReference type="AlphaFoldDB" id="A0A1I7GB52"/>
<dbReference type="RefSeq" id="WP_093024525.1">
    <property type="nucleotide sequence ID" value="NZ_FPBK01000004.1"/>
</dbReference>
<dbReference type="PROSITE" id="PS51257">
    <property type="entry name" value="PROKAR_LIPOPROTEIN"/>
    <property type="match status" value="1"/>
</dbReference>
<dbReference type="EMBL" id="FPBK01000004">
    <property type="protein sequence ID" value="SFU45672.1"/>
    <property type="molecule type" value="Genomic_DNA"/>
</dbReference>
<evidence type="ECO:0008006" key="4">
    <source>
        <dbReference type="Google" id="ProtNLM"/>
    </source>
</evidence>
<sequence>MIRTFLFLASLVVLVSCDTHSYTHKSNSWKPKPLHIVCPSDDTHRTFIPDFSVGNLSLSGKETARSKGNTLYSETLVESCIVFQTEKQGIKAFKIKYSKGLEGVCPTIKAPKFTTESGVKLGMSIAELKAIKGKPDSITTDKGVVFEYRTTAAESELLAQQQQKAYYASYRFFKGYLHAFEFGFL</sequence>
<evidence type="ECO:0000313" key="3">
    <source>
        <dbReference type="Proteomes" id="UP000199138"/>
    </source>
</evidence>
<evidence type="ECO:0000256" key="1">
    <source>
        <dbReference type="SAM" id="SignalP"/>
    </source>
</evidence>
<reference evidence="2 3" key="1">
    <citation type="submission" date="2016-10" db="EMBL/GenBank/DDBJ databases">
        <authorList>
            <person name="de Groot N.N."/>
        </authorList>
    </citation>
    <scope>NUCLEOTIDE SEQUENCE [LARGE SCALE GENOMIC DNA]</scope>
    <source>
        <strain evidence="2 3">CGMCC 1.12333</strain>
    </source>
</reference>
<protein>
    <recommendedName>
        <fullName evidence="4">Lipoprotein</fullName>
    </recommendedName>
</protein>
<organism evidence="2 3">
    <name type="scientific">Pustulibacterium marinum</name>
    <dbReference type="NCBI Taxonomy" id="1224947"/>
    <lineage>
        <taxon>Bacteria</taxon>
        <taxon>Pseudomonadati</taxon>
        <taxon>Bacteroidota</taxon>
        <taxon>Flavobacteriia</taxon>
        <taxon>Flavobacteriales</taxon>
        <taxon>Flavobacteriaceae</taxon>
        <taxon>Pustulibacterium</taxon>
    </lineage>
</organism>
<feature type="chain" id="PRO_5011671259" description="Lipoprotein" evidence="1">
    <location>
        <begin position="22"/>
        <end position="185"/>
    </location>
</feature>
<name>A0A1I7GB52_9FLAO</name>
<dbReference type="STRING" id="1224947.SAMN05216480_10456"/>
<accession>A0A1I7GB52</accession>